<keyword evidence="7" id="KW-1185">Reference proteome</keyword>
<reference evidence="8" key="1">
    <citation type="submission" date="2016-11" db="UniProtKB">
        <authorList>
            <consortium name="WormBaseParasite"/>
        </authorList>
    </citation>
    <scope>IDENTIFICATION</scope>
</reference>
<evidence type="ECO:0000256" key="4">
    <source>
        <dbReference type="ARBA" id="ARBA00023136"/>
    </source>
</evidence>
<accession>A0A1I7XTQ9</accession>
<dbReference type="GO" id="GO:0015149">
    <property type="term" value="F:hexose transmembrane transporter activity"/>
    <property type="evidence" value="ECO:0007669"/>
    <property type="project" value="TreeGrafter"/>
</dbReference>
<dbReference type="WBParaSite" id="Hba_20878">
    <property type="protein sequence ID" value="Hba_20878"/>
    <property type="gene ID" value="Hba_20878"/>
</dbReference>
<dbReference type="Gene3D" id="1.20.1250.20">
    <property type="entry name" value="MFS general substrate transporter like domains"/>
    <property type="match status" value="1"/>
</dbReference>
<feature type="coiled-coil region" evidence="5">
    <location>
        <begin position="177"/>
        <end position="204"/>
    </location>
</feature>
<evidence type="ECO:0000256" key="3">
    <source>
        <dbReference type="ARBA" id="ARBA00022989"/>
    </source>
</evidence>
<proteinExistence type="predicted"/>
<evidence type="ECO:0000256" key="1">
    <source>
        <dbReference type="ARBA" id="ARBA00004370"/>
    </source>
</evidence>
<keyword evidence="4 6" id="KW-0472">Membrane</keyword>
<dbReference type="Pfam" id="PF00083">
    <property type="entry name" value="Sugar_tr"/>
    <property type="match status" value="1"/>
</dbReference>
<protein>
    <submittedName>
        <fullName evidence="8">MFS domain-containing protein</fullName>
    </submittedName>
</protein>
<feature type="transmembrane region" description="Helical" evidence="6">
    <location>
        <begin position="146"/>
        <end position="166"/>
    </location>
</feature>
<name>A0A1I7XTQ9_HETBA</name>
<sequence length="562" mass="64118">MKFQVIKETFVYERGCRNVIDLQRNSLRLVFPLAEMMENGNFLRRGRVLLIYHIKSATLNCWFVAQVFGSMVTPFLTDKYGRKIGYMIAVTVTVVATVVQFLSVRLGLPEGLIFGRSLTALSSPLGDASLLLYVQETSPIRIRGMASFFCEIGYGAMCVLGMVRLLKGDRRKALRSLEFFQGEKKDNERLLDDYEREKLQEENTTHSSLKVFLLLFSICSVTAHLAEWVKYASLASIVSYCVSFGGSWLTRSSWVSGSAILSGLSLLTGSARCSGVSWTSIGSRRSLRSRFTWLSWRSRRRRNSADLSWSSRLSRLSIISVSSWRSLRSRCSRCSRSSIWSRFTWLSSVTWRTFRPRVTRCSCRSSRTFEAEIFRARLSMVTGCIWSWRTGSSWTSVISWSSILSRISNCTLISRSCTWSRTVITSTLFTIFSWSSRFSIISILSRLTILSSISLRSWLSWSSSMSRVREDPVVQALQAVQVLQRERGACVFVLVVQQLLVVHQVQVPQELLWVQVDRVVQGVLPDHPEHTFLRSSLKFNNKGKTALFNLRFQVLQEVHLVP</sequence>
<feature type="transmembrane region" description="Helical" evidence="6">
    <location>
        <begin position="49"/>
        <end position="72"/>
    </location>
</feature>
<dbReference type="SUPFAM" id="SSF103473">
    <property type="entry name" value="MFS general substrate transporter"/>
    <property type="match status" value="1"/>
</dbReference>
<keyword evidence="5" id="KW-0175">Coiled coil</keyword>
<keyword evidence="2 6" id="KW-0812">Transmembrane</keyword>
<dbReference type="GO" id="GO:0016020">
    <property type="term" value="C:membrane"/>
    <property type="evidence" value="ECO:0007669"/>
    <property type="project" value="UniProtKB-SubCell"/>
</dbReference>
<dbReference type="AlphaFoldDB" id="A0A1I7XTQ9"/>
<dbReference type="Proteomes" id="UP000095283">
    <property type="component" value="Unplaced"/>
</dbReference>
<dbReference type="InterPro" id="IPR045263">
    <property type="entry name" value="GLUT"/>
</dbReference>
<evidence type="ECO:0000256" key="2">
    <source>
        <dbReference type="ARBA" id="ARBA00022692"/>
    </source>
</evidence>
<feature type="transmembrane region" description="Helical" evidence="6">
    <location>
        <begin position="84"/>
        <end position="102"/>
    </location>
</feature>
<evidence type="ECO:0000256" key="5">
    <source>
        <dbReference type="SAM" id="Coils"/>
    </source>
</evidence>
<dbReference type="InterPro" id="IPR036259">
    <property type="entry name" value="MFS_trans_sf"/>
</dbReference>
<dbReference type="InterPro" id="IPR005828">
    <property type="entry name" value="MFS_sugar_transport-like"/>
</dbReference>
<comment type="subcellular location">
    <subcellularLocation>
        <location evidence="1">Membrane</location>
    </subcellularLocation>
</comment>
<dbReference type="PANTHER" id="PTHR23503">
    <property type="entry name" value="SOLUTE CARRIER FAMILY 2"/>
    <property type="match status" value="1"/>
</dbReference>
<evidence type="ECO:0000313" key="8">
    <source>
        <dbReference type="WBParaSite" id="Hba_20878"/>
    </source>
</evidence>
<evidence type="ECO:0000313" key="7">
    <source>
        <dbReference type="Proteomes" id="UP000095283"/>
    </source>
</evidence>
<keyword evidence="3 6" id="KW-1133">Transmembrane helix</keyword>
<evidence type="ECO:0000256" key="6">
    <source>
        <dbReference type="SAM" id="Phobius"/>
    </source>
</evidence>
<organism evidence="7 8">
    <name type="scientific">Heterorhabditis bacteriophora</name>
    <name type="common">Entomopathogenic nematode worm</name>
    <dbReference type="NCBI Taxonomy" id="37862"/>
    <lineage>
        <taxon>Eukaryota</taxon>
        <taxon>Metazoa</taxon>
        <taxon>Ecdysozoa</taxon>
        <taxon>Nematoda</taxon>
        <taxon>Chromadorea</taxon>
        <taxon>Rhabditida</taxon>
        <taxon>Rhabditina</taxon>
        <taxon>Rhabditomorpha</taxon>
        <taxon>Strongyloidea</taxon>
        <taxon>Heterorhabditidae</taxon>
        <taxon>Heterorhabditis</taxon>
    </lineage>
</organism>
<dbReference type="PANTHER" id="PTHR23503:SF46">
    <property type="entry name" value="MAJOR FACILITATOR SUPERFAMILY (MFS) PROFILE DOMAIN-CONTAINING PROTEIN"/>
    <property type="match status" value="1"/>
</dbReference>